<evidence type="ECO:0000313" key="1">
    <source>
        <dbReference type="EMBL" id="KIK33053.1"/>
    </source>
</evidence>
<organism evidence="1 2">
    <name type="scientific">Suillus luteus UH-Slu-Lm8-n1</name>
    <dbReference type="NCBI Taxonomy" id="930992"/>
    <lineage>
        <taxon>Eukaryota</taxon>
        <taxon>Fungi</taxon>
        <taxon>Dikarya</taxon>
        <taxon>Basidiomycota</taxon>
        <taxon>Agaricomycotina</taxon>
        <taxon>Agaricomycetes</taxon>
        <taxon>Agaricomycetidae</taxon>
        <taxon>Boletales</taxon>
        <taxon>Suillineae</taxon>
        <taxon>Suillaceae</taxon>
        <taxon>Suillus</taxon>
    </lineage>
</organism>
<reference evidence="1 2" key="1">
    <citation type="submission" date="2014-04" db="EMBL/GenBank/DDBJ databases">
        <authorList>
            <consortium name="DOE Joint Genome Institute"/>
            <person name="Kuo A."/>
            <person name="Ruytinx J."/>
            <person name="Rineau F."/>
            <person name="Colpaert J."/>
            <person name="Kohler A."/>
            <person name="Nagy L.G."/>
            <person name="Floudas D."/>
            <person name="Copeland A."/>
            <person name="Barry K.W."/>
            <person name="Cichocki N."/>
            <person name="Veneault-Fourrey C."/>
            <person name="LaButti K."/>
            <person name="Lindquist E.A."/>
            <person name="Lipzen A."/>
            <person name="Lundell T."/>
            <person name="Morin E."/>
            <person name="Murat C."/>
            <person name="Sun H."/>
            <person name="Tunlid A."/>
            <person name="Henrissat B."/>
            <person name="Grigoriev I.V."/>
            <person name="Hibbett D.S."/>
            <person name="Martin F."/>
            <person name="Nordberg H.P."/>
            <person name="Cantor M.N."/>
            <person name="Hua S.X."/>
        </authorList>
    </citation>
    <scope>NUCLEOTIDE SEQUENCE [LARGE SCALE GENOMIC DNA]</scope>
    <source>
        <strain evidence="1 2">UH-Slu-Lm8-n1</strain>
    </source>
</reference>
<dbReference type="InParanoid" id="A0A0D0AM73"/>
<proteinExistence type="predicted"/>
<dbReference type="EMBL" id="KN836040">
    <property type="protein sequence ID" value="KIK33053.1"/>
    <property type="molecule type" value="Genomic_DNA"/>
</dbReference>
<evidence type="ECO:0000313" key="2">
    <source>
        <dbReference type="Proteomes" id="UP000054485"/>
    </source>
</evidence>
<accession>A0A0D0AM73</accession>
<dbReference type="HOGENOM" id="CLU_2470601_0_0_1"/>
<dbReference type="AlphaFoldDB" id="A0A0D0AM73"/>
<dbReference type="OrthoDB" id="2672020at2759"/>
<protein>
    <submittedName>
        <fullName evidence="1">Uncharacterized protein</fullName>
    </submittedName>
</protein>
<name>A0A0D0AM73_9AGAM</name>
<reference evidence="2" key="2">
    <citation type="submission" date="2015-01" db="EMBL/GenBank/DDBJ databases">
        <title>Evolutionary Origins and Diversification of the Mycorrhizal Mutualists.</title>
        <authorList>
            <consortium name="DOE Joint Genome Institute"/>
            <consortium name="Mycorrhizal Genomics Consortium"/>
            <person name="Kohler A."/>
            <person name="Kuo A."/>
            <person name="Nagy L.G."/>
            <person name="Floudas D."/>
            <person name="Copeland A."/>
            <person name="Barry K.W."/>
            <person name="Cichocki N."/>
            <person name="Veneault-Fourrey C."/>
            <person name="LaButti K."/>
            <person name="Lindquist E.A."/>
            <person name="Lipzen A."/>
            <person name="Lundell T."/>
            <person name="Morin E."/>
            <person name="Murat C."/>
            <person name="Riley R."/>
            <person name="Ohm R."/>
            <person name="Sun H."/>
            <person name="Tunlid A."/>
            <person name="Henrissat B."/>
            <person name="Grigoriev I.V."/>
            <person name="Hibbett D.S."/>
            <person name="Martin F."/>
        </authorList>
    </citation>
    <scope>NUCLEOTIDE SEQUENCE [LARGE SCALE GENOMIC DNA]</scope>
    <source>
        <strain evidence="2">UH-Slu-Lm8-n1</strain>
    </source>
</reference>
<keyword evidence="2" id="KW-1185">Reference proteome</keyword>
<sequence length="88" mass="9919">MYTNLSAALRTTRVAICCAILARYVNALQAPSRRHPQSAMRPTGTIAEERLAPMHVWKRIDVSCVVFLRHGTPLARRMSSIVNFLVVR</sequence>
<gene>
    <name evidence="1" type="ORF">CY34DRAFT_813868</name>
</gene>
<dbReference type="Proteomes" id="UP000054485">
    <property type="component" value="Unassembled WGS sequence"/>
</dbReference>